<reference evidence="5" key="1">
    <citation type="journal article" date="2019" name="Int. J. Syst. Evol. Microbiol.">
        <title>The Global Catalogue of Microorganisms (GCM) 10K type strain sequencing project: providing services to taxonomists for standard genome sequencing and annotation.</title>
        <authorList>
            <consortium name="The Broad Institute Genomics Platform"/>
            <consortium name="The Broad Institute Genome Sequencing Center for Infectious Disease"/>
            <person name="Wu L."/>
            <person name="Ma J."/>
        </authorList>
    </citation>
    <scope>NUCLEOTIDE SEQUENCE [LARGE SCALE GENOMIC DNA]</scope>
    <source>
        <strain evidence="5">CGMCC 4.1467</strain>
    </source>
</reference>
<dbReference type="RefSeq" id="WP_379715467.1">
    <property type="nucleotide sequence ID" value="NZ_JBHTBS010000013.1"/>
</dbReference>
<name>A0ABW2LC65_9BACT</name>
<dbReference type="Gene3D" id="3.40.720.10">
    <property type="entry name" value="Alkaline Phosphatase, subunit A"/>
    <property type="match status" value="1"/>
</dbReference>
<dbReference type="CDD" id="cd16012">
    <property type="entry name" value="ALP"/>
    <property type="match status" value="1"/>
</dbReference>
<dbReference type="InterPro" id="IPR001952">
    <property type="entry name" value="Alkaline_phosphatase"/>
</dbReference>
<gene>
    <name evidence="4" type="ORF">ACFQY0_18395</name>
</gene>
<dbReference type="SMART" id="SM00098">
    <property type="entry name" value="alkPPc"/>
    <property type="match status" value="1"/>
</dbReference>
<evidence type="ECO:0000256" key="3">
    <source>
        <dbReference type="SAM" id="SignalP"/>
    </source>
</evidence>
<proteinExistence type="inferred from homology"/>
<evidence type="ECO:0000313" key="4">
    <source>
        <dbReference type="EMBL" id="MFC7339170.1"/>
    </source>
</evidence>
<evidence type="ECO:0000256" key="1">
    <source>
        <dbReference type="ARBA" id="ARBA00022553"/>
    </source>
</evidence>
<feature type="signal peptide" evidence="3">
    <location>
        <begin position="1"/>
        <end position="25"/>
    </location>
</feature>
<keyword evidence="3" id="KW-0732">Signal</keyword>
<dbReference type="Proteomes" id="UP001596472">
    <property type="component" value="Unassembled WGS sequence"/>
</dbReference>
<protein>
    <submittedName>
        <fullName evidence="4">Alkaline phosphatase</fullName>
    </submittedName>
</protein>
<dbReference type="InterPro" id="IPR006311">
    <property type="entry name" value="TAT_signal"/>
</dbReference>
<comment type="caution">
    <text evidence="4">The sequence shown here is derived from an EMBL/GenBank/DDBJ whole genome shotgun (WGS) entry which is preliminary data.</text>
</comment>
<keyword evidence="1" id="KW-0597">Phosphoprotein</keyword>
<evidence type="ECO:0000313" key="5">
    <source>
        <dbReference type="Proteomes" id="UP001596472"/>
    </source>
</evidence>
<feature type="chain" id="PRO_5047186657" evidence="3">
    <location>
        <begin position="26"/>
        <end position="464"/>
    </location>
</feature>
<dbReference type="EMBL" id="JBHTBS010000013">
    <property type="protein sequence ID" value="MFC7339170.1"/>
    <property type="molecule type" value="Genomic_DNA"/>
</dbReference>
<dbReference type="PANTHER" id="PTHR11596">
    <property type="entry name" value="ALKALINE PHOSPHATASE"/>
    <property type="match status" value="1"/>
</dbReference>
<dbReference type="PRINTS" id="PR00113">
    <property type="entry name" value="ALKPHPHTASE"/>
</dbReference>
<sequence>MNLSRRRLFQTGLAGSLASMLPVSAASVGASSPVRARGIIFMVSDGMSSGVLPMSEAFSQQLRKRPTAWWQLLSGPATVHGLMDTASSDSLVTDSAAASSAWSSGQRIPNSQVNISDKGRELESIGATLRTQNVRLGLVTTSKVTHATPAGFAANSVDRNDEDHIAPQYLDRAELVLGGGSKFFDAAKRGDRRDLFAEYRKAGYEVLRHRDELLASNSPKLLGTFASDHLPYSIDRAADPKLAKKVPTLAEMTRAALDRFLASDKPFLLQVEGARIDHAAHANDIGALLHDQLAFDDALAEVIAMTAAHPEILVVITSDHGNANPALNGTGAAYRRTNEHFERIARARASHEAILASWKSKPGDTSDLVALIEKSLGFTPEKEEASALLDTLAGREFAEWSHQLSNPPGLLGQISGNHTGTGWTGVSHTADPTVISSFGPGSAAFSGLVRNDQVRDKLLETLGV</sequence>
<evidence type="ECO:0000256" key="2">
    <source>
        <dbReference type="RuleBase" id="RU003946"/>
    </source>
</evidence>
<keyword evidence="5" id="KW-1185">Reference proteome</keyword>
<dbReference type="Gene3D" id="1.10.60.40">
    <property type="match status" value="1"/>
</dbReference>
<dbReference type="Pfam" id="PF00245">
    <property type="entry name" value="Alk_phosphatase"/>
    <property type="match status" value="1"/>
</dbReference>
<dbReference type="SUPFAM" id="SSF53649">
    <property type="entry name" value="Alkaline phosphatase-like"/>
    <property type="match status" value="1"/>
</dbReference>
<dbReference type="PROSITE" id="PS51318">
    <property type="entry name" value="TAT"/>
    <property type="match status" value="1"/>
</dbReference>
<organism evidence="4 5">
    <name type="scientific">Haloferula chungangensis</name>
    <dbReference type="NCBI Taxonomy" id="1048331"/>
    <lineage>
        <taxon>Bacteria</taxon>
        <taxon>Pseudomonadati</taxon>
        <taxon>Verrucomicrobiota</taxon>
        <taxon>Verrucomicrobiia</taxon>
        <taxon>Verrucomicrobiales</taxon>
        <taxon>Verrucomicrobiaceae</taxon>
        <taxon>Haloferula</taxon>
    </lineage>
</organism>
<accession>A0ABW2LC65</accession>
<dbReference type="PANTHER" id="PTHR11596:SF5">
    <property type="entry name" value="ALKALINE PHOSPHATASE"/>
    <property type="match status" value="1"/>
</dbReference>
<comment type="similarity">
    <text evidence="2">Belongs to the alkaline phosphatase family.</text>
</comment>
<dbReference type="InterPro" id="IPR017850">
    <property type="entry name" value="Alkaline_phosphatase_core_sf"/>
</dbReference>